<dbReference type="OrthoDB" id="4226666at2759"/>
<dbReference type="PANTHER" id="PTHR35392">
    <property type="entry name" value="ZN(II)2CYS6 TRANSCRIPTION FACTOR (EUROFUNG)-RELATED-RELATED"/>
    <property type="match status" value="1"/>
</dbReference>
<evidence type="ECO:0000259" key="3">
    <source>
        <dbReference type="PROSITE" id="PS50048"/>
    </source>
</evidence>
<dbReference type="STRING" id="1081105.A0A162K064"/>
<evidence type="ECO:0000313" key="4">
    <source>
        <dbReference type="EMBL" id="OAA51538.1"/>
    </source>
</evidence>
<dbReference type="InterPro" id="IPR052973">
    <property type="entry name" value="Fungal_sec-metab_reg_TF"/>
</dbReference>
<sequence length="914" mass="102116">MASVTSHTSTHTSPFDFDHTDDESWQYVDYSSGASAHESVGFLPSPASGSLSGYAVVGHTHGHLTSPQASAVSPLSLVDVGQPMFLPAEASFAGQEGFGTLEDDAAFVQGIASTSGNGNGNGNNNRSGLTPHEYLFADGGLSQHEFNDMAPFMSNFFTNEQTMTATDFTPSSHFQTDTSITSWDATIPTAADTQIITLEDLVPSSHSITSSSSPSGCSSQSPAVELDMSKPPIATRKATDAKIEKKTKRPSASQAGKFVIMTPESIASRTGRPNPFECFEAMRATQRGRKGPLANVTKENALQVRRLGACFCCHSRKVKCDKERPCKHCKRLMLHVPQVMCWQFQDFIPILFPEFVRAHFKKGEMVKFLRDNVDCFTARSCEVELFSGPRFSAVLRVDANFFTARSRHVLRHWHTSPQGGSRNMQAQGSAPIGLEFNTAAQRDHLRKRVKGYVADIVNEPMYAEQVTDSVTSTQLPVKILRIVQAYARQSDVIVKFLCKLFVVFVVALVTVSSTYHGVKKLDEAIAGLAVKLWHNLEKMLIDVGKQVVRDMLDARAAFDNAGSSSEPLQSRPPTYLDPFHHVAPLTRPRPDERATYTESCCQCIPSAAPAQKPRTASYLQTQGRPGHHQVRVRQCKWTDRHMQVPEQQPTAEQIARAKQTVSRRFAAQRVARLTPAVWKNESLRPDVAFLRRRRDIFARQVSEVVQQSYHFHRTEYTPEDCFRVPSQQSTDVPDSIHRAVPDSIHRDAPDTTHRDVPDSIHRDVPDTTHRDVPDITHRDVPDITHRDVPDITHRDVPDITHRDVPDITHRDVPDITHRDVPDITHRDVPDITHRYAPDTTHRAVPDTTHRDAPDITHRDAPDTTHRDARHTPKQNERAPPNDEKPLKGILKTVGTQTATRSRVRVKWELDMDDV</sequence>
<comment type="caution">
    <text evidence="4">The sequence shown here is derived from an EMBL/GenBank/DDBJ whole genome shotgun (WGS) entry which is preliminary data.</text>
</comment>
<proteinExistence type="predicted"/>
<protein>
    <submittedName>
        <fullName evidence="4">Cornifin (SPRR)</fullName>
    </submittedName>
</protein>
<dbReference type="PANTHER" id="PTHR35392:SF5">
    <property type="entry name" value="ZN(2)-C6 FUNGAL-TYPE DOMAIN-CONTAINING PROTEIN"/>
    <property type="match status" value="1"/>
</dbReference>
<feature type="domain" description="Zn(2)-C6 fungal-type" evidence="3">
    <location>
        <begin position="309"/>
        <end position="341"/>
    </location>
</feature>
<gene>
    <name evidence="4" type="ORF">NOR_00131</name>
</gene>
<dbReference type="PROSITE" id="PS50048">
    <property type="entry name" value="ZN2_CY6_FUNGAL_2"/>
    <property type="match status" value="1"/>
</dbReference>
<feature type="region of interest" description="Disordered" evidence="2">
    <location>
        <begin position="206"/>
        <end position="225"/>
    </location>
</feature>
<dbReference type="Proteomes" id="UP000243498">
    <property type="component" value="Unassembled WGS sequence"/>
</dbReference>
<keyword evidence="1" id="KW-0539">Nucleus</keyword>
<dbReference type="AlphaFoldDB" id="A0A162K064"/>
<dbReference type="SUPFAM" id="SSF57701">
    <property type="entry name" value="Zn2/Cys6 DNA-binding domain"/>
    <property type="match status" value="1"/>
</dbReference>
<accession>A0A162K064</accession>
<keyword evidence="5" id="KW-1185">Reference proteome</keyword>
<dbReference type="GO" id="GO:0008270">
    <property type="term" value="F:zinc ion binding"/>
    <property type="evidence" value="ECO:0007669"/>
    <property type="project" value="InterPro"/>
</dbReference>
<dbReference type="GO" id="GO:0000981">
    <property type="term" value="F:DNA-binding transcription factor activity, RNA polymerase II-specific"/>
    <property type="evidence" value="ECO:0007669"/>
    <property type="project" value="InterPro"/>
</dbReference>
<feature type="region of interest" description="Disordered" evidence="2">
    <location>
        <begin position="742"/>
        <end position="888"/>
    </location>
</feature>
<reference evidence="4 5" key="1">
    <citation type="journal article" date="2016" name="Genome Biol. Evol.">
        <title>Divergent and convergent evolution of fungal pathogenicity.</title>
        <authorList>
            <person name="Shang Y."/>
            <person name="Xiao G."/>
            <person name="Zheng P."/>
            <person name="Cen K."/>
            <person name="Zhan S."/>
            <person name="Wang C."/>
        </authorList>
    </citation>
    <scope>NUCLEOTIDE SEQUENCE [LARGE SCALE GENOMIC DNA]</scope>
    <source>
        <strain evidence="4 5">RCEF 4871</strain>
    </source>
</reference>
<dbReference type="EMBL" id="AZHC01000001">
    <property type="protein sequence ID" value="OAA51538.1"/>
    <property type="molecule type" value="Genomic_DNA"/>
</dbReference>
<evidence type="ECO:0000256" key="1">
    <source>
        <dbReference type="ARBA" id="ARBA00023242"/>
    </source>
</evidence>
<evidence type="ECO:0000313" key="5">
    <source>
        <dbReference type="Proteomes" id="UP000243498"/>
    </source>
</evidence>
<dbReference type="InterPro" id="IPR036864">
    <property type="entry name" value="Zn2-C6_fun-type_DNA-bd_sf"/>
</dbReference>
<evidence type="ECO:0000256" key="2">
    <source>
        <dbReference type="SAM" id="MobiDB-lite"/>
    </source>
</evidence>
<feature type="compositionally biased region" description="Low complexity" evidence="2">
    <location>
        <begin position="206"/>
        <end position="221"/>
    </location>
</feature>
<feature type="compositionally biased region" description="Basic and acidic residues" evidence="2">
    <location>
        <begin position="742"/>
        <end position="886"/>
    </location>
</feature>
<dbReference type="CDD" id="cd00067">
    <property type="entry name" value="GAL4"/>
    <property type="match status" value="1"/>
</dbReference>
<dbReference type="InterPro" id="IPR001138">
    <property type="entry name" value="Zn2Cys6_DnaBD"/>
</dbReference>
<organism evidence="4 5">
    <name type="scientific">Metarhizium rileyi (strain RCEF 4871)</name>
    <name type="common">Nomuraea rileyi</name>
    <dbReference type="NCBI Taxonomy" id="1649241"/>
    <lineage>
        <taxon>Eukaryota</taxon>
        <taxon>Fungi</taxon>
        <taxon>Dikarya</taxon>
        <taxon>Ascomycota</taxon>
        <taxon>Pezizomycotina</taxon>
        <taxon>Sordariomycetes</taxon>
        <taxon>Hypocreomycetidae</taxon>
        <taxon>Hypocreales</taxon>
        <taxon>Clavicipitaceae</taxon>
        <taxon>Metarhizium</taxon>
    </lineage>
</organism>
<name>A0A162K064_METRR</name>